<feature type="compositionally biased region" description="Basic and acidic residues" evidence="1">
    <location>
        <begin position="68"/>
        <end position="86"/>
    </location>
</feature>
<dbReference type="AlphaFoldDB" id="A0A0B1SAZ2"/>
<dbReference type="PROSITE" id="PS50092">
    <property type="entry name" value="TSP1"/>
    <property type="match status" value="5"/>
</dbReference>
<reference evidence="2 3" key="1">
    <citation type="submission" date="2014-03" db="EMBL/GenBank/DDBJ databases">
        <title>Draft genome of the hookworm Oesophagostomum dentatum.</title>
        <authorList>
            <person name="Mitreva M."/>
        </authorList>
    </citation>
    <scope>NUCLEOTIDE SEQUENCE [LARGE SCALE GENOMIC DNA]</scope>
    <source>
        <strain evidence="2 3">OD-Hann</strain>
    </source>
</reference>
<dbReference type="InterPro" id="IPR036383">
    <property type="entry name" value="TSP1_rpt_sf"/>
</dbReference>
<dbReference type="PANTHER" id="PTHR31936">
    <property type="entry name" value="PROTEIN CBG18744"/>
    <property type="match status" value="1"/>
</dbReference>
<sequence>RAEQHSYRADFYDNRAEQHNNSTDIYDNSAEQHYNSPDVYDNRAEQHYNSTDIYDNSAEQHYNSPDFYDNRTKQHNDSPDVNDNRAKQHYNSPDINDNRAKQHNNRTVNNVDTICNDCTDYNYHTSCPVLPFYWALEQLGNITEVGNDTKVENCNIGVCYFPRLSCCSPYVSTVINGKHACGPQPNVTEPPIDTSCCPANGFWAEWGEWSACSGAGCFKPPAPVTTELPKCENGSCCVIGGVWSEWSSGSACSDSCGYCGTTTRTRGCISEQFGCPCSGPSTKTSECAPTPCLYPRASCCGNRTKLLGSQNTFECSKMDDNSPPASDLCWTCCPSSGGYWSEWTEGGACGDTCGSCAQVTQKRTCLTEAQGCACRGPSTREKNCNIGVCYYPRNSCCTPYSSTVIDGKHACGPQPNYTTPLVPYDPYCNSTCCPDNGIWSEWTQSPNQCSDYCGSCGNMTKTRTCLSAADGCPCNGESTVTAPCGTDVCYYPRLSCCPGFASTVIEGRHACGPLPTAPEDPPYINTCGVNCCPTKGFRSNLGIWGEWSITVPCNDTCGSCGTQVRSRKCLSLQYGCACTGDAVQNKVCGTSVCLFPRTTCCPGYTKKADTVTKTFYCGPLPVDPVFNPEQTTCCDPEKKGLWNEWTEWSKCTSDCGLCGTQARNRTCASQPYGCPCQGSTTETKACGQAACTTGQACCTGYPAVGYDGANFCQPNPPAQCPGTWTAWMAETGATCNDTCGMCGALPSYRYCWPSGCQCSGAFKANQACGSPVCTFPRTTCCAPYVKKIVNKQFVCA</sequence>
<accession>A0A0B1SAZ2</accession>
<feature type="compositionally biased region" description="Polar residues" evidence="1">
    <location>
        <begin position="54"/>
        <end position="63"/>
    </location>
</feature>
<feature type="region of interest" description="Disordered" evidence="1">
    <location>
        <begin position="54"/>
        <end position="105"/>
    </location>
</feature>
<protein>
    <submittedName>
        <fullName evidence="2">Thrombospondin type 1 domain protein</fullName>
    </submittedName>
</protein>
<feature type="compositionally biased region" description="Basic and acidic residues" evidence="1">
    <location>
        <begin position="1"/>
        <end position="18"/>
    </location>
</feature>
<dbReference type="SUPFAM" id="SSF82895">
    <property type="entry name" value="TSP-1 type 1 repeat"/>
    <property type="match status" value="3"/>
</dbReference>
<keyword evidence="3" id="KW-1185">Reference proteome</keyword>
<dbReference type="PANTHER" id="PTHR31936:SF2">
    <property type="entry name" value="FLO11 DOMAIN-CONTAINING PROTEIN"/>
    <property type="match status" value="1"/>
</dbReference>
<proteinExistence type="predicted"/>
<dbReference type="PRINTS" id="PR01705">
    <property type="entry name" value="TSP1REPEAT"/>
</dbReference>
<dbReference type="Proteomes" id="UP000053660">
    <property type="component" value="Unassembled WGS sequence"/>
</dbReference>
<dbReference type="EMBL" id="KN600760">
    <property type="protein sequence ID" value="KHJ80405.1"/>
    <property type="molecule type" value="Genomic_DNA"/>
</dbReference>
<feature type="non-terminal residue" evidence="2">
    <location>
        <position position="1"/>
    </location>
</feature>
<dbReference type="OrthoDB" id="5821553at2759"/>
<dbReference type="SMART" id="SM00209">
    <property type="entry name" value="TSP1"/>
    <property type="match status" value="5"/>
</dbReference>
<evidence type="ECO:0000313" key="2">
    <source>
        <dbReference type="EMBL" id="KHJ80405.1"/>
    </source>
</evidence>
<gene>
    <name evidence="2" type="ORF">OESDEN_19919</name>
</gene>
<evidence type="ECO:0000313" key="3">
    <source>
        <dbReference type="Proteomes" id="UP000053660"/>
    </source>
</evidence>
<name>A0A0B1SAZ2_OESDE</name>
<organism evidence="2 3">
    <name type="scientific">Oesophagostomum dentatum</name>
    <name type="common">Nodular worm</name>
    <dbReference type="NCBI Taxonomy" id="61180"/>
    <lineage>
        <taxon>Eukaryota</taxon>
        <taxon>Metazoa</taxon>
        <taxon>Ecdysozoa</taxon>
        <taxon>Nematoda</taxon>
        <taxon>Chromadorea</taxon>
        <taxon>Rhabditida</taxon>
        <taxon>Rhabditina</taxon>
        <taxon>Rhabditomorpha</taxon>
        <taxon>Strongyloidea</taxon>
        <taxon>Strongylidae</taxon>
        <taxon>Oesophagostomum</taxon>
    </lineage>
</organism>
<evidence type="ECO:0000256" key="1">
    <source>
        <dbReference type="SAM" id="MobiDB-lite"/>
    </source>
</evidence>
<feature type="region of interest" description="Disordered" evidence="1">
    <location>
        <begin position="1"/>
        <end position="22"/>
    </location>
</feature>
<dbReference type="Pfam" id="PF00090">
    <property type="entry name" value="TSP_1"/>
    <property type="match status" value="3"/>
</dbReference>
<dbReference type="InterPro" id="IPR000884">
    <property type="entry name" value="TSP1_rpt"/>
</dbReference>
<dbReference type="Gene3D" id="2.20.100.10">
    <property type="entry name" value="Thrombospondin type-1 (TSP1) repeat"/>
    <property type="match status" value="3"/>
</dbReference>